<keyword evidence="4 7" id="KW-0812">Transmembrane</keyword>
<reference evidence="8" key="1">
    <citation type="submission" date="2019-03" db="EMBL/GenBank/DDBJ databases">
        <title>Single cell metagenomics reveals metabolic interactions within the superorganism composed of flagellate Streblomastix strix and complex community of Bacteroidetes bacteria on its surface.</title>
        <authorList>
            <person name="Treitli S.C."/>
            <person name="Kolisko M."/>
            <person name="Husnik F."/>
            <person name="Keeling P."/>
            <person name="Hampl V."/>
        </authorList>
    </citation>
    <scope>NUCLEOTIDE SEQUENCE</scope>
    <source>
        <strain evidence="8">STM</strain>
    </source>
</reference>
<gene>
    <name evidence="8" type="ORF">EZS27_013652</name>
</gene>
<keyword evidence="5 7" id="KW-1133">Transmembrane helix</keyword>
<dbReference type="PANTHER" id="PTHR30250">
    <property type="entry name" value="PST FAMILY PREDICTED COLANIC ACID TRANSPORTER"/>
    <property type="match status" value="1"/>
</dbReference>
<protein>
    <submittedName>
        <fullName evidence="8">Teichuronic acid biosynthesis protein TuaB</fullName>
    </submittedName>
</protein>
<feature type="transmembrane region" description="Helical" evidence="7">
    <location>
        <begin position="440"/>
        <end position="459"/>
    </location>
</feature>
<feature type="transmembrane region" description="Helical" evidence="7">
    <location>
        <begin position="81"/>
        <end position="100"/>
    </location>
</feature>
<feature type="transmembrane region" description="Helical" evidence="7">
    <location>
        <begin position="112"/>
        <end position="137"/>
    </location>
</feature>
<proteinExistence type="inferred from homology"/>
<name>A0A5J4RYM1_9ZZZZ</name>
<feature type="transmembrane region" description="Helical" evidence="7">
    <location>
        <begin position="149"/>
        <end position="175"/>
    </location>
</feature>
<dbReference type="Pfam" id="PF13440">
    <property type="entry name" value="Polysacc_synt_3"/>
    <property type="match status" value="1"/>
</dbReference>
<dbReference type="AlphaFoldDB" id="A0A5J4RYM1"/>
<sequence length="486" mass="54527">MSESLKNKTVRGIGWSFIDNIVNSGISFLVGLILARLLSPEEFGVIGMITIFIAISNSIIDSGFSNALIRKTNAKDIDYSTVFYFNLIVGIILYFLLWLISPAISRFFNEPLLISVTRVMGSVLIINALAIIQRTLLVKRVDFKTQTKISLIASVFGGIIGVGMAFSGCGVWSLVAQQVSRQLFNSSFFWIYSSWRPAWKFSGKSFNELFGFGSKLLLSGLLDTVYRNIYYVIIGRFYSTAQLGQYTRAEQFNSIFSSNLTSVVQRVSYPVLSSIQNEPERLKLAYQQVIKTTMLITFICMLGLAAISKPLILILIGEKWLEAAHLLPIICFSGMLYPLHAINLNILQVKGRSDLFLKLEIIKKIIAVAPILLGIVYGIEYMLWGSVGTSIVAYFLNSHYSGDLIHYSIREQLKDILPSFCTSGIIAFAIWSISLLDMNVYITFALQCISGVLLVMLIYERMKSKEYNEIKQMLFSIIKCISTHGK</sequence>
<comment type="caution">
    <text evidence="8">The sequence shown here is derived from an EMBL/GenBank/DDBJ whole genome shotgun (WGS) entry which is preliminary data.</text>
</comment>
<dbReference type="CDD" id="cd13127">
    <property type="entry name" value="MATE_tuaB_like"/>
    <property type="match status" value="1"/>
</dbReference>
<evidence type="ECO:0000256" key="6">
    <source>
        <dbReference type="ARBA" id="ARBA00023136"/>
    </source>
</evidence>
<feature type="transmembrane region" description="Helical" evidence="7">
    <location>
        <begin position="209"/>
        <end position="226"/>
    </location>
</feature>
<comment type="similarity">
    <text evidence="2">Belongs to the polysaccharide synthase family.</text>
</comment>
<feature type="transmembrane region" description="Helical" evidence="7">
    <location>
        <begin position="45"/>
        <end position="69"/>
    </location>
</feature>
<evidence type="ECO:0000256" key="2">
    <source>
        <dbReference type="ARBA" id="ARBA00007430"/>
    </source>
</evidence>
<evidence type="ECO:0000256" key="7">
    <source>
        <dbReference type="SAM" id="Phobius"/>
    </source>
</evidence>
<feature type="transmembrane region" description="Helical" evidence="7">
    <location>
        <begin position="365"/>
        <end position="385"/>
    </location>
</feature>
<comment type="subcellular location">
    <subcellularLocation>
        <location evidence="1">Cell membrane</location>
        <topology evidence="1">Multi-pass membrane protein</topology>
    </subcellularLocation>
</comment>
<evidence type="ECO:0000256" key="3">
    <source>
        <dbReference type="ARBA" id="ARBA00022475"/>
    </source>
</evidence>
<feature type="transmembrane region" description="Helical" evidence="7">
    <location>
        <begin position="293"/>
        <end position="317"/>
    </location>
</feature>
<keyword evidence="6 7" id="KW-0472">Membrane</keyword>
<evidence type="ECO:0000256" key="1">
    <source>
        <dbReference type="ARBA" id="ARBA00004651"/>
    </source>
</evidence>
<feature type="transmembrane region" description="Helical" evidence="7">
    <location>
        <begin position="323"/>
        <end position="344"/>
    </location>
</feature>
<accession>A0A5J4RYM1</accession>
<organism evidence="8">
    <name type="scientific">termite gut metagenome</name>
    <dbReference type="NCBI Taxonomy" id="433724"/>
    <lineage>
        <taxon>unclassified sequences</taxon>
        <taxon>metagenomes</taxon>
        <taxon>organismal metagenomes</taxon>
    </lineage>
</organism>
<keyword evidence="3" id="KW-1003">Cell membrane</keyword>
<feature type="transmembrane region" description="Helical" evidence="7">
    <location>
        <begin position="21"/>
        <end position="39"/>
    </location>
</feature>
<dbReference type="PANTHER" id="PTHR30250:SF10">
    <property type="entry name" value="LIPOPOLYSACCHARIDE BIOSYNTHESIS PROTEIN WZXC"/>
    <property type="match status" value="1"/>
</dbReference>
<dbReference type="GO" id="GO:0005886">
    <property type="term" value="C:plasma membrane"/>
    <property type="evidence" value="ECO:0007669"/>
    <property type="project" value="UniProtKB-SubCell"/>
</dbReference>
<evidence type="ECO:0000256" key="4">
    <source>
        <dbReference type="ARBA" id="ARBA00022692"/>
    </source>
</evidence>
<dbReference type="InterPro" id="IPR050833">
    <property type="entry name" value="Poly_Biosynth_Transport"/>
</dbReference>
<evidence type="ECO:0000313" key="8">
    <source>
        <dbReference type="EMBL" id="KAA6338325.1"/>
    </source>
</evidence>
<evidence type="ECO:0000256" key="5">
    <source>
        <dbReference type="ARBA" id="ARBA00022989"/>
    </source>
</evidence>
<dbReference type="EMBL" id="SNRY01000626">
    <property type="protein sequence ID" value="KAA6338325.1"/>
    <property type="molecule type" value="Genomic_DNA"/>
</dbReference>
<feature type="transmembrane region" description="Helical" evidence="7">
    <location>
        <begin position="416"/>
        <end position="434"/>
    </location>
</feature>